<reference evidence="1" key="1">
    <citation type="submission" date="2019-09" db="EMBL/GenBank/DDBJ databases">
        <title>Draft genome information of white flower Hibiscus syriacus.</title>
        <authorList>
            <person name="Kim Y.-M."/>
        </authorList>
    </citation>
    <scope>NUCLEOTIDE SEQUENCE [LARGE SCALE GENOMIC DNA]</scope>
    <source>
        <strain evidence="1">YM2019G1</strain>
    </source>
</reference>
<keyword evidence="2" id="KW-1185">Reference proteome</keyword>
<gene>
    <name evidence="1" type="ORF">F3Y22_tig00116997pilonHSYRG00695</name>
</gene>
<dbReference type="PANTHER" id="PTHR47778">
    <property type="entry name" value="BNAA05G14870D PROTEIN"/>
    <property type="match status" value="1"/>
</dbReference>
<dbReference type="AlphaFoldDB" id="A0A6A2WGL4"/>
<proteinExistence type="predicted"/>
<evidence type="ECO:0000313" key="1">
    <source>
        <dbReference type="EMBL" id="KAE8656961.1"/>
    </source>
</evidence>
<protein>
    <submittedName>
        <fullName evidence="1">Uncharacterized protein</fullName>
    </submittedName>
</protein>
<organism evidence="1 2">
    <name type="scientific">Hibiscus syriacus</name>
    <name type="common">Rose of Sharon</name>
    <dbReference type="NCBI Taxonomy" id="106335"/>
    <lineage>
        <taxon>Eukaryota</taxon>
        <taxon>Viridiplantae</taxon>
        <taxon>Streptophyta</taxon>
        <taxon>Embryophyta</taxon>
        <taxon>Tracheophyta</taxon>
        <taxon>Spermatophyta</taxon>
        <taxon>Magnoliopsida</taxon>
        <taxon>eudicotyledons</taxon>
        <taxon>Gunneridae</taxon>
        <taxon>Pentapetalae</taxon>
        <taxon>rosids</taxon>
        <taxon>malvids</taxon>
        <taxon>Malvales</taxon>
        <taxon>Malvaceae</taxon>
        <taxon>Malvoideae</taxon>
        <taxon>Hibiscus</taxon>
    </lineage>
</organism>
<sequence>MLEKRLLLRAAVRKEMALEDNDMLVMSLSSINAGKGQLILLESARLMIDQYPLQIDSKVKKSSDIRQDQSTLAVKHHLRGKFSSVNTTKAVGVKNSHRRKIFDGKGTEEQDLKILIGSVGSKSNEIPYVKEILNFLSHHAKLSESVLWISYNYTDCLSIFSSRCLCHELPGTRRNIWESDC</sequence>
<dbReference type="PANTHER" id="PTHR47778:SF2">
    <property type="entry name" value="GLYCOSYL TRANSFERASE FAMILY 1 DOMAIN-CONTAINING PROTEIN"/>
    <property type="match status" value="1"/>
</dbReference>
<evidence type="ECO:0000313" key="2">
    <source>
        <dbReference type="Proteomes" id="UP000436088"/>
    </source>
</evidence>
<dbReference type="EMBL" id="VEPZ02001762">
    <property type="protein sequence ID" value="KAE8656961.1"/>
    <property type="molecule type" value="Genomic_DNA"/>
</dbReference>
<accession>A0A6A2WGL4</accession>
<dbReference type="Proteomes" id="UP000436088">
    <property type="component" value="Unassembled WGS sequence"/>
</dbReference>
<name>A0A6A2WGL4_HIBSY</name>
<comment type="caution">
    <text evidence="1">The sequence shown here is derived from an EMBL/GenBank/DDBJ whole genome shotgun (WGS) entry which is preliminary data.</text>
</comment>